<evidence type="ECO:0000259" key="2">
    <source>
        <dbReference type="Pfam" id="PF00884"/>
    </source>
</evidence>
<protein>
    <submittedName>
        <fullName evidence="3">Alkaline-phosphatase-like protein</fullName>
    </submittedName>
</protein>
<organism evidence="3 4">
    <name type="scientific">Tribonema minus</name>
    <dbReference type="NCBI Taxonomy" id="303371"/>
    <lineage>
        <taxon>Eukaryota</taxon>
        <taxon>Sar</taxon>
        <taxon>Stramenopiles</taxon>
        <taxon>Ochrophyta</taxon>
        <taxon>PX clade</taxon>
        <taxon>Xanthophyceae</taxon>
        <taxon>Tribonematales</taxon>
        <taxon>Tribonemataceae</taxon>
        <taxon>Tribonema</taxon>
    </lineage>
</organism>
<dbReference type="AlphaFoldDB" id="A0A835ZC25"/>
<dbReference type="Proteomes" id="UP000664859">
    <property type="component" value="Unassembled WGS sequence"/>
</dbReference>
<evidence type="ECO:0000256" key="1">
    <source>
        <dbReference type="ARBA" id="ARBA00008779"/>
    </source>
</evidence>
<proteinExistence type="inferred from homology"/>
<accession>A0A835ZC25</accession>
<evidence type="ECO:0000313" key="3">
    <source>
        <dbReference type="EMBL" id="KAG5190935.1"/>
    </source>
</evidence>
<dbReference type="EMBL" id="JAFCMP010000025">
    <property type="protein sequence ID" value="KAG5190935.1"/>
    <property type="molecule type" value="Genomic_DNA"/>
</dbReference>
<dbReference type="OrthoDB" id="195633at2759"/>
<dbReference type="Pfam" id="PF00884">
    <property type="entry name" value="Sulfatase"/>
    <property type="match status" value="1"/>
</dbReference>
<comment type="similarity">
    <text evidence="1">Belongs to the sulfatase family.</text>
</comment>
<dbReference type="InterPro" id="IPR050738">
    <property type="entry name" value="Sulfatase"/>
</dbReference>
<feature type="domain" description="Sulfatase N-terminal" evidence="2">
    <location>
        <begin position="12"/>
        <end position="134"/>
    </location>
</feature>
<dbReference type="SUPFAM" id="SSF53649">
    <property type="entry name" value="Alkaline phosphatase-like"/>
    <property type="match status" value="1"/>
</dbReference>
<dbReference type="InterPro" id="IPR000917">
    <property type="entry name" value="Sulfatase_N"/>
</dbReference>
<dbReference type="PANTHER" id="PTHR42693">
    <property type="entry name" value="ARYLSULFATASE FAMILY MEMBER"/>
    <property type="match status" value="1"/>
</dbReference>
<dbReference type="InterPro" id="IPR017850">
    <property type="entry name" value="Alkaline_phosphatase_core_sf"/>
</dbReference>
<dbReference type="GO" id="GO:0004065">
    <property type="term" value="F:arylsulfatase activity"/>
    <property type="evidence" value="ECO:0007669"/>
    <property type="project" value="TreeGrafter"/>
</dbReference>
<sequence>MLLPGAASAKKPHIIVIMLDEWGYNNWGVHAKDHANSREVRTPSLDALATVGIVLDRHYAAPLCTPSRAAFQTGRNPVHVTAVNGDTARYNPAVRTISGFDEIPTAMTGIASKMASGGYRTHFLGKWHAGYASRLLLPKGNHCHSDTAMNEFQIE</sequence>
<evidence type="ECO:0000313" key="4">
    <source>
        <dbReference type="Proteomes" id="UP000664859"/>
    </source>
</evidence>
<dbReference type="Gene3D" id="3.40.720.10">
    <property type="entry name" value="Alkaline Phosphatase, subunit A"/>
    <property type="match status" value="1"/>
</dbReference>
<comment type="caution">
    <text evidence="3">The sequence shown here is derived from an EMBL/GenBank/DDBJ whole genome shotgun (WGS) entry which is preliminary data.</text>
</comment>
<name>A0A835ZC25_9STRA</name>
<reference evidence="3" key="1">
    <citation type="submission" date="2021-02" db="EMBL/GenBank/DDBJ databases">
        <title>First Annotated Genome of the Yellow-green Alga Tribonema minus.</title>
        <authorList>
            <person name="Mahan K.M."/>
        </authorList>
    </citation>
    <scope>NUCLEOTIDE SEQUENCE</scope>
    <source>
        <strain evidence="3">UTEX B ZZ1240</strain>
    </source>
</reference>
<gene>
    <name evidence="3" type="ORF">JKP88DRAFT_175038</name>
</gene>
<keyword evidence="4" id="KW-1185">Reference proteome</keyword>
<dbReference type="PANTHER" id="PTHR42693:SF49">
    <property type="entry name" value="SULFATASE N-TERMINAL DOMAIN-CONTAINING PROTEIN"/>
    <property type="match status" value="1"/>
</dbReference>